<reference evidence="1" key="2">
    <citation type="journal article" date="2015" name="Fish Shellfish Immunol.">
        <title>Early steps in the European eel (Anguilla anguilla)-Vibrio vulnificus interaction in the gills: Role of the RtxA13 toxin.</title>
        <authorList>
            <person name="Callol A."/>
            <person name="Pajuelo D."/>
            <person name="Ebbesson L."/>
            <person name="Teles M."/>
            <person name="MacKenzie S."/>
            <person name="Amaro C."/>
        </authorList>
    </citation>
    <scope>NUCLEOTIDE SEQUENCE</scope>
</reference>
<protein>
    <submittedName>
        <fullName evidence="1">Uncharacterized protein</fullName>
    </submittedName>
</protein>
<evidence type="ECO:0000313" key="1">
    <source>
        <dbReference type="EMBL" id="JAH92826.1"/>
    </source>
</evidence>
<accession>A0A0E9WRD6</accession>
<proteinExistence type="predicted"/>
<organism evidence="1">
    <name type="scientific">Anguilla anguilla</name>
    <name type="common">European freshwater eel</name>
    <name type="synonym">Muraena anguilla</name>
    <dbReference type="NCBI Taxonomy" id="7936"/>
    <lineage>
        <taxon>Eukaryota</taxon>
        <taxon>Metazoa</taxon>
        <taxon>Chordata</taxon>
        <taxon>Craniata</taxon>
        <taxon>Vertebrata</taxon>
        <taxon>Euteleostomi</taxon>
        <taxon>Actinopterygii</taxon>
        <taxon>Neopterygii</taxon>
        <taxon>Teleostei</taxon>
        <taxon>Anguilliformes</taxon>
        <taxon>Anguillidae</taxon>
        <taxon>Anguilla</taxon>
    </lineage>
</organism>
<name>A0A0E9WRD6_ANGAN</name>
<sequence>MPYIRNIGKCLEYCESTLHDLIATTCILKSNRPRITFDQSISAIPEIKPVQQHA</sequence>
<dbReference type="EMBL" id="GBXM01015751">
    <property type="protein sequence ID" value="JAH92826.1"/>
    <property type="molecule type" value="Transcribed_RNA"/>
</dbReference>
<reference evidence="1" key="1">
    <citation type="submission" date="2014-11" db="EMBL/GenBank/DDBJ databases">
        <authorList>
            <person name="Amaro Gonzalez C."/>
        </authorList>
    </citation>
    <scope>NUCLEOTIDE SEQUENCE</scope>
</reference>
<dbReference type="AlphaFoldDB" id="A0A0E9WRD6"/>